<dbReference type="AlphaFoldDB" id="A0A511V3F1"/>
<dbReference type="Gene3D" id="3.90.550.10">
    <property type="entry name" value="Spore Coat Polysaccharide Biosynthesis Protein SpsA, Chain A"/>
    <property type="match status" value="1"/>
</dbReference>
<evidence type="ECO:0000259" key="1">
    <source>
        <dbReference type="Pfam" id="PF00535"/>
    </source>
</evidence>
<gene>
    <name evidence="2" type="ORF">ADA01nite_09000</name>
</gene>
<dbReference type="SUPFAM" id="SSF53448">
    <property type="entry name" value="Nucleotide-diphospho-sugar transferases"/>
    <property type="match status" value="1"/>
</dbReference>
<dbReference type="PANTHER" id="PTHR48090">
    <property type="entry name" value="UNDECAPRENYL-PHOSPHATE 4-DEOXY-4-FORMAMIDO-L-ARABINOSE TRANSFERASE-RELATED"/>
    <property type="match status" value="1"/>
</dbReference>
<dbReference type="Proteomes" id="UP000321157">
    <property type="component" value="Unassembled WGS sequence"/>
</dbReference>
<dbReference type="InterPro" id="IPR050256">
    <property type="entry name" value="Glycosyltransferase_2"/>
</dbReference>
<dbReference type="CDD" id="cd04179">
    <property type="entry name" value="DPM_DPG-synthase_like"/>
    <property type="match status" value="1"/>
</dbReference>
<organism evidence="2 3">
    <name type="scientific">Aneurinibacillus danicus</name>
    <dbReference type="NCBI Taxonomy" id="267746"/>
    <lineage>
        <taxon>Bacteria</taxon>
        <taxon>Bacillati</taxon>
        <taxon>Bacillota</taxon>
        <taxon>Bacilli</taxon>
        <taxon>Bacillales</taxon>
        <taxon>Paenibacillaceae</taxon>
        <taxon>Aneurinibacillus group</taxon>
        <taxon>Aneurinibacillus</taxon>
    </lineage>
</organism>
<keyword evidence="2" id="KW-0808">Transferase</keyword>
<comment type="caution">
    <text evidence="2">The sequence shown here is derived from an EMBL/GenBank/DDBJ whole genome shotgun (WGS) entry which is preliminary data.</text>
</comment>
<accession>A0A511V3F1</accession>
<protein>
    <submittedName>
        <fullName evidence="2">Glycosyl transferase</fullName>
    </submittedName>
</protein>
<reference evidence="2 3" key="1">
    <citation type="submission" date="2019-07" db="EMBL/GenBank/DDBJ databases">
        <title>Whole genome shotgun sequence of Aneurinibacillus danicus NBRC 102444.</title>
        <authorList>
            <person name="Hosoyama A."/>
            <person name="Uohara A."/>
            <person name="Ohji S."/>
            <person name="Ichikawa N."/>
        </authorList>
    </citation>
    <scope>NUCLEOTIDE SEQUENCE [LARGE SCALE GENOMIC DNA]</scope>
    <source>
        <strain evidence="2 3">NBRC 102444</strain>
    </source>
</reference>
<name>A0A511V3F1_9BACL</name>
<dbReference type="EMBL" id="BJXX01000045">
    <property type="protein sequence ID" value="GEN33440.1"/>
    <property type="molecule type" value="Genomic_DNA"/>
</dbReference>
<dbReference type="InterPro" id="IPR029044">
    <property type="entry name" value="Nucleotide-diphossugar_trans"/>
</dbReference>
<evidence type="ECO:0000313" key="2">
    <source>
        <dbReference type="EMBL" id="GEN33440.1"/>
    </source>
</evidence>
<evidence type="ECO:0000313" key="3">
    <source>
        <dbReference type="Proteomes" id="UP000321157"/>
    </source>
</evidence>
<keyword evidence="3" id="KW-1185">Reference proteome</keyword>
<feature type="domain" description="Glycosyltransferase 2-like" evidence="1">
    <location>
        <begin position="7"/>
        <end position="130"/>
    </location>
</feature>
<dbReference type="Pfam" id="PF00535">
    <property type="entry name" value="Glycos_transf_2"/>
    <property type="match status" value="1"/>
</dbReference>
<dbReference type="PANTHER" id="PTHR48090:SF7">
    <property type="entry name" value="RFBJ PROTEIN"/>
    <property type="match status" value="1"/>
</dbReference>
<dbReference type="RefSeq" id="WP_146808729.1">
    <property type="nucleotide sequence ID" value="NZ_BJXX01000045.1"/>
</dbReference>
<dbReference type="OrthoDB" id="396512at2"/>
<proteinExistence type="predicted"/>
<dbReference type="InterPro" id="IPR001173">
    <property type="entry name" value="Glyco_trans_2-like"/>
</dbReference>
<dbReference type="GO" id="GO:0016740">
    <property type="term" value="F:transferase activity"/>
    <property type="evidence" value="ECO:0007669"/>
    <property type="project" value="UniProtKB-KW"/>
</dbReference>
<sequence>MKETTAIIVPAYNEAAWITETLRTLRHSKVLAGLQLVVVDDGSRDDTSLLAAPWADTVLRLPQNQGKGIALWRGIELSDCERFLLVDADLGTTAAYTALLLNELESGTCEMTVACPPPAEQGGFGLVKRLAQRSIRQMTGITLQAPLSGQRALTRRAVKAVRDWNCGFGIEVAMTLDILRAGFPMREIPLPIRHREHGRSLGGFWHRGRQCVAIQKAVAGRREARR</sequence>